<dbReference type="Proteomes" id="UP000820818">
    <property type="component" value="Unassembled WGS sequence"/>
</dbReference>
<organism evidence="1 2">
    <name type="scientific">Daphnia sinensis</name>
    <dbReference type="NCBI Taxonomy" id="1820382"/>
    <lineage>
        <taxon>Eukaryota</taxon>
        <taxon>Metazoa</taxon>
        <taxon>Ecdysozoa</taxon>
        <taxon>Arthropoda</taxon>
        <taxon>Crustacea</taxon>
        <taxon>Branchiopoda</taxon>
        <taxon>Diplostraca</taxon>
        <taxon>Cladocera</taxon>
        <taxon>Anomopoda</taxon>
        <taxon>Daphniidae</taxon>
        <taxon>Daphnia</taxon>
        <taxon>Daphnia similis group</taxon>
    </lineage>
</organism>
<dbReference type="Pfam" id="PF03564">
    <property type="entry name" value="DUF1759"/>
    <property type="match status" value="1"/>
</dbReference>
<protein>
    <submittedName>
        <fullName evidence="1">Uncharacterized protein</fullName>
    </submittedName>
</protein>
<evidence type="ECO:0000313" key="1">
    <source>
        <dbReference type="EMBL" id="KAI9550897.1"/>
    </source>
</evidence>
<sequence length="209" mass="23805">MVEDLKRQLAREQEDIKRKMDFEENIRRRVAHLFVPPSTYDLALVELERRYGSAEVVMQANVQHLAAMQPIKSGDCQAHLFEMAAMVRDAVTSAQSLNFQQEITHSTVVLQLATKLPLDLQREWGRTAYSLRPKTATLADFDKWIDEVIGAEKSRGANFLIQNNNSSLAQPRQNQYNGPTTLYTNTEEVRKGNVCQKCRADPDTGLKRV</sequence>
<keyword evidence="2" id="KW-1185">Reference proteome</keyword>
<dbReference type="InterPro" id="IPR005312">
    <property type="entry name" value="DUF1759"/>
</dbReference>
<dbReference type="PANTHER" id="PTHR47331">
    <property type="entry name" value="PHD-TYPE DOMAIN-CONTAINING PROTEIN"/>
    <property type="match status" value="1"/>
</dbReference>
<name>A0AAD5KGN9_9CRUS</name>
<proteinExistence type="predicted"/>
<dbReference type="AlphaFoldDB" id="A0AAD5KGN9"/>
<evidence type="ECO:0000313" key="2">
    <source>
        <dbReference type="Proteomes" id="UP000820818"/>
    </source>
</evidence>
<dbReference type="EMBL" id="WJBH02000072">
    <property type="protein sequence ID" value="KAI9550897.1"/>
    <property type="molecule type" value="Genomic_DNA"/>
</dbReference>
<gene>
    <name evidence="1" type="ORF">GHT06_004515</name>
</gene>
<accession>A0AAD5KGN9</accession>
<comment type="caution">
    <text evidence="1">The sequence shown here is derived from an EMBL/GenBank/DDBJ whole genome shotgun (WGS) entry which is preliminary data.</text>
</comment>
<reference evidence="1" key="1">
    <citation type="submission" date="2022-05" db="EMBL/GenBank/DDBJ databases">
        <title>A multi-omics perspective on studying reproductive biology in Daphnia sinensis.</title>
        <authorList>
            <person name="Jia J."/>
        </authorList>
    </citation>
    <scope>NUCLEOTIDE SEQUENCE</scope>
    <source>
        <strain evidence="1">WSL</strain>
    </source>
</reference>